<comment type="similarity">
    <text evidence="1">Belongs to the ATP-dependent DNA ligase family.</text>
</comment>
<dbReference type="CDD" id="cd07906">
    <property type="entry name" value="Adenylation_DNA_ligase_LigD_LigC"/>
    <property type="match status" value="1"/>
</dbReference>
<dbReference type="PANTHER" id="PTHR45674">
    <property type="entry name" value="DNA LIGASE 1/3 FAMILY MEMBER"/>
    <property type="match status" value="1"/>
</dbReference>
<protein>
    <recommendedName>
        <fullName evidence="2">DNA ligase (ATP)</fullName>
        <ecNumber evidence="2">6.5.1.1</ecNumber>
    </recommendedName>
</protein>
<feature type="domain" description="ATP-dependent DNA ligase family profile" evidence="5">
    <location>
        <begin position="14"/>
        <end position="180"/>
    </location>
</feature>
<organism evidence="7 8">
    <name type="scientific">Pseudonocardia xishanensis</name>
    <dbReference type="NCBI Taxonomy" id="630995"/>
    <lineage>
        <taxon>Bacteria</taxon>
        <taxon>Bacillati</taxon>
        <taxon>Actinomycetota</taxon>
        <taxon>Actinomycetes</taxon>
        <taxon>Pseudonocardiales</taxon>
        <taxon>Pseudonocardiaceae</taxon>
        <taxon>Pseudonocardia</taxon>
    </lineage>
</organism>
<evidence type="ECO:0000256" key="1">
    <source>
        <dbReference type="ARBA" id="ARBA00007572"/>
    </source>
</evidence>
<accession>A0ABP8RNN0</accession>
<proteinExistence type="inferred from homology"/>
<dbReference type="CDD" id="cd07971">
    <property type="entry name" value="OBF_DNA_ligase_LigD"/>
    <property type="match status" value="1"/>
</dbReference>
<dbReference type="EMBL" id="BAABGT010000027">
    <property type="protein sequence ID" value="GAA4543651.1"/>
    <property type="molecule type" value="Genomic_DNA"/>
</dbReference>
<gene>
    <name evidence="7" type="ORF">GCM10023175_20710</name>
</gene>
<dbReference type="NCBIfam" id="TIGR02779">
    <property type="entry name" value="NHEJ_ligase_lig"/>
    <property type="match status" value="1"/>
</dbReference>
<feature type="domain" description="DNA ligase ATP-dependent C-terminal" evidence="6">
    <location>
        <begin position="198"/>
        <end position="292"/>
    </location>
</feature>
<reference evidence="8" key="1">
    <citation type="journal article" date="2019" name="Int. J. Syst. Evol. Microbiol.">
        <title>The Global Catalogue of Microorganisms (GCM) 10K type strain sequencing project: providing services to taxonomists for standard genome sequencing and annotation.</title>
        <authorList>
            <consortium name="The Broad Institute Genomics Platform"/>
            <consortium name="The Broad Institute Genome Sequencing Center for Infectious Disease"/>
            <person name="Wu L."/>
            <person name="Ma J."/>
        </authorList>
    </citation>
    <scope>NUCLEOTIDE SEQUENCE [LARGE SCALE GENOMIC DNA]</scope>
    <source>
        <strain evidence="8">JCM 17906</strain>
    </source>
</reference>
<evidence type="ECO:0000256" key="3">
    <source>
        <dbReference type="ARBA" id="ARBA00022598"/>
    </source>
</evidence>
<evidence type="ECO:0000313" key="8">
    <source>
        <dbReference type="Proteomes" id="UP001501598"/>
    </source>
</evidence>
<dbReference type="Gene3D" id="3.30.1490.70">
    <property type="match status" value="1"/>
</dbReference>
<dbReference type="Pfam" id="PF04679">
    <property type="entry name" value="DNA_ligase_A_C"/>
    <property type="match status" value="1"/>
</dbReference>
<keyword evidence="3" id="KW-0436">Ligase</keyword>
<dbReference type="Pfam" id="PF01068">
    <property type="entry name" value="DNA_ligase_A_M"/>
    <property type="match status" value="1"/>
</dbReference>
<evidence type="ECO:0000256" key="2">
    <source>
        <dbReference type="ARBA" id="ARBA00012727"/>
    </source>
</evidence>
<comment type="caution">
    <text evidence="7">The sequence shown here is derived from an EMBL/GenBank/DDBJ whole genome shotgun (WGS) entry which is preliminary data.</text>
</comment>
<dbReference type="Proteomes" id="UP001501598">
    <property type="component" value="Unassembled WGS sequence"/>
</dbReference>
<dbReference type="InterPro" id="IPR014146">
    <property type="entry name" value="LigD_ligase_dom"/>
</dbReference>
<dbReference type="InterPro" id="IPR050191">
    <property type="entry name" value="ATP-dep_DNA_ligase"/>
</dbReference>
<dbReference type="EC" id="6.5.1.1" evidence="2"/>
<dbReference type="PANTHER" id="PTHR45674:SF4">
    <property type="entry name" value="DNA LIGASE 1"/>
    <property type="match status" value="1"/>
</dbReference>
<keyword evidence="8" id="KW-1185">Reference proteome</keyword>
<name>A0ABP8RNN0_9PSEU</name>
<sequence length="302" mass="32340">MQPMLATPGALPTGPEWVYEVKWDGMRLLAAVTDGVLRLSTRGGRDVTADFPELAGLTAIAPDVVLDGEVVLLEDGVPSFAALADRLHAPVARTKALARPVTFMVFDVLRLYGVDLRERPLHERRATLERLDTAAVSTVALSPLYTDGRALLDATARRGMEGIVAKRRESPYDGGPGWVKVTHLHTQTCLVGGWRTERGAITALLLGLPDGGDLAYVGRVGAGLAGAPVQRVLSDLLTDTARATPPFGERPPRADGAGAQWCEPVVAVEVAHLGWTSAGRLRQPVFRGVRADVEPQDVRREG</sequence>
<comment type="catalytic activity">
    <reaction evidence="4">
        <text>ATP + (deoxyribonucleotide)n-3'-hydroxyl + 5'-phospho-(deoxyribonucleotide)m = (deoxyribonucleotide)n+m + AMP + diphosphate.</text>
        <dbReference type="EC" id="6.5.1.1"/>
    </reaction>
</comment>
<evidence type="ECO:0000313" key="7">
    <source>
        <dbReference type="EMBL" id="GAA4543651.1"/>
    </source>
</evidence>
<dbReference type="SUPFAM" id="SSF50249">
    <property type="entry name" value="Nucleic acid-binding proteins"/>
    <property type="match status" value="1"/>
</dbReference>
<evidence type="ECO:0000256" key="4">
    <source>
        <dbReference type="ARBA" id="ARBA00034003"/>
    </source>
</evidence>
<dbReference type="InterPro" id="IPR012309">
    <property type="entry name" value="DNA_ligase_ATP-dep_C"/>
</dbReference>
<dbReference type="Gene3D" id="3.30.470.30">
    <property type="entry name" value="DNA ligase/mRNA capping enzyme"/>
    <property type="match status" value="1"/>
</dbReference>
<evidence type="ECO:0000259" key="6">
    <source>
        <dbReference type="Pfam" id="PF04679"/>
    </source>
</evidence>
<dbReference type="Gene3D" id="2.40.50.140">
    <property type="entry name" value="Nucleic acid-binding proteins"/>
    <property type="match status" value="1"/>
</dbReference>
<dbReference type="InterPro" id="IPR012310">
    <property type="entry name" value="DNA_ligase_ATP-dep_cent"/>
</dbReference>
<evidence type="ECO:0000259" key="5">
    <source>
        <dbReference type="Pfam" id="PF01068"/>
    </source>
</evidence>
<dbReference type="SUPFAM" id="SSF56091">
    <property type="entry name" value="DNA ligase/mRNA capping enzyme, catalytic domain"/>
    <property type="match status" value="1"/>
</dbReference>
<dbReference type="InterPro" id="IPR012340">
    <property type="entry name" value="NA-bd_OB-fold"/>
</dbReference>